<evidence type="ECO:0000256" key="10">
    <source>
        <dbReference type="ARBA" id="ARBA00023146"/>
    </source>
</evidence>
<dbReference type="Gene3D" id="3.50.40.10">
    <property type="entry name" value="Phenylalanyl-trna Synthetase, Chain B, domain 3"/>
    <property type="match status" value="1"/>
</dbReference>
<protein>
    <submittedName>
        <fullName evidence="13">Phenylalanine--tRNA ligase subunit beta</fullName>
        <ecNumber evidence="13">6.1.1.20</ecNumber>
    </submittedName>
</protein>
<keyword evidence="9" id="KW-0648">Protein biosynthesis</keyword>
<keyword evidence="7" id="KW-0460">Magnesium</keyword>
<dbReference type="InterPro" id="IPR045060">
    <property type="entry name" value="Phe-tRNA-ligase_IIc_bsu"/>
</dbReference>
<dbReference type="EC" id="6.1.1.20" evidence="13"/>
<dbReference type="InterPro" id="IPR005146">
    <property type="entry name" value="B3/B4_tRNA-bd"/>
</dbReference>
<dbReference type="PANTHER" id="PTHR10947:SF0">
    <property type="entry name" value="PHENYLALANINE--TRNA LIGASE BETA SUBUNIT"/>
    <property type="match status" value="1"/>
</dbReference>
<dbReference type="NCBIfam" id="TIGR00472">
    <property type="entry name" value="pheT_bact"/>
    <property type="match status" value="1"/>
</dbReference>
<dbReference type="PANTHER" id="PTHR10947">
    <property type="entry name" value="PHENYLALANYL-TRNA SYNTHETASE BETA CHAIN AND LEUCINE-RICH REPEAT-CONTAINING PROTEIN 47"/>
    <property type="match status" value="1"/>
</dbReference>
<evidence type="ECO:0000256" key="8">
    <source>
        <dbReference type="ARBA" id="ARBA00022884"/>
    </source>
</evidence>
<dbReference type="SMART" id="SM00873">
    <property type="entry name" value="B3_4"/>
    <property type="match status" value="1"/>
</dbReference>
<dbReference type="GO" id="GO:0009328">
    <property type="term" value="C:phenylalanine-tRNA ligase complex"/>
    <property type="evidence" value="ECO:0007669"/>
    <property type="project" value="TreeGrafter"/>
</dbReference>
<dbReference type="PROSITE" id="PS50886">
    <property type="entry name" value="TRBD"/>
    <property type="match status" value="1"/>
</dbReference>
<evidence type="ECO:0000256" key="1">
    <source>
        <dbReference type="ARBA" id="ARBA00022490"/>
    </source>
</evidence>
<evidence type="ECO:0000313" key="14">
    <source>
        <dbReference type="Proteomes" id="UP000606463"/>
    </source>
</evidence>
<organism evidence="13 14">
    <name type="scientific">Aquifex aeolicus</name>
    <dbReference type="NCBI Taxonomy" id="63363"/>
    <lineage>
        <taxon>Bacteria</taxon>
        <taxon>Pseudomonadati</taxon>
        <taxon>Aquificota</taxon>
        <taxon>Aquificia</taxon>
        <taxon>Aquificales</taxon>
        <taxon>Aquificaceae</taxon>
        <taxon>Aquifex</taxon>
    </lineage>
</organism>
<evidence type="ECO:0000313" key="13">
    <source>
        <dbReference type="EMBL" id="HIP98062.1"/>
    </source>
</evidence>
<keyword evidence="5" id="KW-0547">Nucleotide-binding</keyword>
<dbReference type="InterPro" id="IPR004532">
    <property type="entry name" value="Phe-tRNA-ligase_IIc_bsu_bact"/>
</dbReference>
<keyword evidence="2 11" id="KW-0820">tRNA-binding</keyword>
<keyword evidence="6" id="KW-0067">ATP-binding</keyword>
<dbReference type="Pfam" id="PF01588">
    <property type="entry name" value="tRNA_bind"/>
    <property type="match status" value="1"/>
</dbReference>
<evidence type="ECO:0000256" key="9">
    <source>
        <dbReference type="ARBA" id="ARBA00022917"/>
    </source>
</evidence>
<dbReference type="GO" id="GO:0000049">
    <property type="term" value="F:tRNA binding"/>
    <property type="evidence" value="ECO:0007669"/>
    <property type="project" value="UniProtKB-UniRule"/>
</dbReference>
<keyword evidence="4" id="KW-0479">Metal-binding</keyword>
<evidence type="ECO:0000256" key="6">
    <source>
        <dbReference type="ARBA" id="ARBA00022840"/>
    </source>
</evidence>
<name>A0A9D1CFE7_AQUAO</name>
<sequence>MRVPYSILNLYVDVSDIDPQELVEKLNTHSVEATLDYFGNSDVDKVVVGKIIETSPHPSLKKLLVCEVSVGNQTLKVCTNDKTVKEGDKVFVVLVGGKVGDLEITERNFKGVKSQGMFLGLEELIGLPYDGVFKFHDPQVEEGSELKKLLGLGEPIIELDITPNRGDLLSVKGLAREISALYRKELKVQQGTSFEVFGVPLQIEVLDKEACKRYRGAVVRNIKVEESPLWLQVNLWKLGQNPVNNVVDITNYILFTEGNPMHAFDLDKIEGKIYVKSAEGGERFKALNGKEYLLQKGDLVIADDKKILALAGIIGGENSAVSEDTTNILLETAYFEPFRVRKTAKRLDIRTESSYRFERNVDIENVSNAQNLALSLILKLAGGEVSSLKEVYPNPYKPQKVKLKYSKLTAYVGENIDPLRASEILNSLGLSTKVTLEVSDDQALKRAILKVASAQLGCREAQITSQGGGSGYILCDGRRIKYKLTEKGLELES</sequence>
<dbReference type="EMBL" id="DQVE01000015">
    <property type="protein sequence ID" value="HIP98062.1"/>
    <property type="molecule type" value="Genomic_DNA"/>
</dbReference>
<evidence type="ECO:0000256" key="7">
    <source>
        <dbReference type="ARBA" id="ARBA00022842"/>
    </source>
</evidence>
<evidence type="ECO:0000259" key="12">
    <source>
        <dbReference type="PROSITE" id="PS50886"/>
    </source>
</evidence>
<dbReference type="GO" id="GO:0004826">
    <property type="term" value="F:phenylalanine-tRNA ligase activity"/>
    <property type="evidence" value="ECO:0007669"/>
    <property type="project" value="UniProtKB-EC"/>
</dbReference>
<dbReference type="GO" id="GO:0005524">
    <property type="term" value="F:ATP binding"/>
    <property type="evidence" value="ECO:0007669"/>
    <property type="project" value="UniProtKB-KW"/>
</dbReference>
<dbReference type="Gene3D" id="3.30.56.10">
    <property type="match status" value="1"/>
</dbReference>
<dbReference type="SUPFAM" id="SSF56037">
    <property type="entry name" value="PheT/TilS domain"/>
    <property type="match status" value="1"/>
</dbReference>
<keyword evidence="8 11" id="KW-0694">RNA-binding</keyword>
<dbReference type="InterPro" id="IPR020825">
    <property type="entry name" value="Phe-tRNA_synthase-like_B3/B4"/>
</dbReference>
<evidence type="ECO:0000256" key="5">
    <source>
        <dbReference type="ARBA" id="ARBA00022741"/>
    </source>
</evidence>
<keyword evidence="1" id="KW-0963">Cytoplasm</keyword>
<proteinExistence type="predicted"/>
<dbReference type="Proteomes" id="UP000606463">
    <property type="component" value="Unassembled WGS sequence"/>
</dbReference>
<keyword evidence="3 13" id="KW-0436">Ligase</keyword>
<dbReference type="Gene3D" id="2.40.50.140">
    <property type="entry name" value="Nucleic acid-binding proteins"/>
    <property type="match status" value="1"/>
</dbReference>
<keyword evidence="10" id="KW-0030">Aminoacyl-tRNA synthetase</keyword>
<evidence type="ECO:0000256" key="2">
    <source>
        <dbReference type="ARBA" id="ARBA00022555"/>
    </source>
</evidence>
<dbReference type="Pfam" id="PF03483">
    <property type="entry name" value="B3_4"/>
    <property type="match status" value="1"/>
</dbReference>
<dbReference type="SUPFAM" id="SSF50249">
    <property type="entry name" value="Nucleic acid-binding proteins"/>
    <property type="match status" value="1"/>
</dbReference>
<evidence type="ECO:0000256" key="3">
    <source>
        <dbReference type="ARBA" id="ARBA00022598"/>
    </source>
</evidence>
<dbReference type="AlphaFoldDB" id="A0A9D1CFE7"/>
<dbReference type="InterPro" id="IPR002547">
    <property type="entry name" value="tRNA-bd_dom"/>
</dbReference>
<dbReference type="InterPro" id="IPR012340">
    <property type="entry name" value="NA-bd_OB-fold"/>
</dbReference>
<gene>
    <name evidence="13" type="primary">pheT</name>
    <name evidence="13" type="ORF">EYH37_01665</name>
</gene>
<dbReference type="FunFam" id="3.50.40.10:FF:000001">
    <property type="entry name" value="Phenylalanine--tRNA ligase beta subunit"/>
    <property type="match status" value="1"/>
</dbReference>
<reference evidence="13" key="1">
    <citation type="journal article" date="2020" name="ISME J.">
        <title>Gammaproteobacteria mediating utilization of methyl-, sulfur- and petroleum organic compounds in deep ocean hydrothermal plumes.</title>
        <authorList>
            <person name="Zhou Z."/>
            <person name="Liu Y."/>
            <person name="Pan J."/>
            <person name="Cron B.R."/>
            <person name="Toner B.M."/>
            <person name="Anantharaman K."/>
            <person name="Breier J.A."/>
            <person name="Dick G.J."/>
            <person name="Li M."/>
        </authorList>
    </citation>
    <scope>NUCLEOTIDE SEQUENCE</scope>
    <source>
        <strain evidence="13">SZUA-1501</strain>
    </source>
</reference>
<dbReference type="GO" id="GO:0006432">
    <property type="term" value="P:phenylalanyl-tRNA aminoacylation"/>
    <property type="evidence" value="ECO:0007669"/>
    <property type="project" value="InterPro"/>
</dbReference>
<accession>A0A9D1CFE7</accession>
<evidence type="ECO:0000256" key="4">
    <source>
        <dbReference type="ARBA" id="ARBA00022723"/>
    </source>
</evidence>
<dbReference type="GO" id="GO:0000287">
    <property type="term" value="F:magnesium ion binding"/>
    <property type="evidence" value="ECO:0007669"/>
    <property type="project" value="InterPro"/>
</dbReference>
<feature type="domain" description="TRNA-binding" evidence="12">
    <location>
        <begin position="40"/>
        <end position="147"/>
    </location>
</feature>
<comment type="caution">
    <text evidence="13">The sequence shown here is derived from an EMBL/GenBank/DDBJ whole genome shotgun (WGS) entry which is preliminary data.</text>
</comment>
<evidence type="ECO:0000256" key="11">
    <source>
        <dbReference type="PROSITE-ProRule" id="PRU00209"/>
    </source>
</evidence>